<evidence type="ECO:0000313" key="1">
    <source>
        <dbReference type="EMBL" id="CEK61418.1"/>
    </source>
</evidence>
<name>A0A0B6YYY0_9EUPU</name>
<proteinExistence type="predicted"/>
<dbReference type="AlphaFoldDB" id="A0A0B6YYY0"/>
<protein>
    <submittedName>
        <fullName evidence="1">Uncharacterized protein</fullName>
    </submittedName>
</protein>
<reference evidence="1" key="1">
    <citation type="submission" date="2014-12" db="EMBL/GenBank/DDBJ databases">
        <title>Insight into the proteome of Arion vulgaris.</title>
        <authorList>
            <person name="Aradska J."/>
            <person name="Bulat T."/>
            <person name="Smidak R."/>
            <person name="Sarate P."/>
            <person name="Gangsoo J."/>
            <person name="Sialana F."/>
            <person name="Bilban M."/>
            <person name="Lubec G."/>
        </authorList>
    </citation>
    <scope>NUCLEOTIDE SEQUENCE</scope>
    <source>
        <tissue evidence="1">Skin</tissue>
    </source>
</reference>
<accession>A0A0B6YYY0</accession>
<dbReference type="EMBL" id="HACG01014553">
    <property type="protein sequence ID" value="CEK61418.1"/>
    <property type="molecule type" value="Transcribed_RNA"/>
</dbReference>
<feature type="non-terminal residue" evidence="1">
    <location>
        <position position="1"/>
    </location>
</feature>
<organism evidence="1">
    <name type="scientific">Arion vulgaris</name>
    <dbReference type="NCBI Taxonomy" id="1028688"/>
    <lineage>
        <taxon>Eukaryota</taxon>
        <taxon>Metazoa</taxon>
        <taxon>Spiralia</taxon>
        <taxon>Lophotrochozoa</taxon>
        <taxon>Mollusca</taxon>
        <taxon>Gastropoda</taxon>
        <taxon>Heterobranchia</taxon>
        <taxon>Euthyneura</taxon>
        <taxon>Panpulmonata</taxon>
        <taxon>Eupulmonata</taxon>
        <taxon>Stylommatophora</taxon>
        <taxon>Helicina</taxon>
        <taxon>Arionoidea</taxon>
        <taxon>Arionidae</taxon>
        <taxon>Arion</taxon>
    </lineage>
</organism>
<gene>
    <name evidence="1" type="primary">ORF42201</name>
</gene>
<sequence length="59" mass="7014">GHIKRHEALEKTIMKEGIPAKRRRERQQRLIKDVTDDLSLMAAEARHPTYDREKYRISA</sequence>